<dbReference type="EMBL" id="JBBKAJ010000022">
    <property type="protein sequence ID" value="MEJ8638170.1"/>
    <property type="molecule type" value="Genomic_DNA"/>
</dbReference>
<evidence type="ECO:0000313" key="2">
    <source>
        <dbReference type="Proteomes" id="UP001377168"/>
    </source>
</evidence>
<reference evidence="1" key="1">
    <citation type="submission" date="2024-03" db="EMBL/GenBank/DDBJ databases">
        <title>Novel Streptomyces species of biotechnological and ecological value are a feature of Machair soil.</title>
        <authorList>
            <person name="Prole J.R."/>
            <person name="Goodfellow M."/>
            <person name="Allenby N."/>
            <person name="Ward A.C."/>
        </authorList>
    </citation>
    <scope>NUCLEOTIDE SEQUENCE</scope>
    <source>
        <strain evidence="1">MS2.AVA.5</strain>
    </source>
</reference>
<proteinExistence type="predicted"/>
<comment type="caution">
    <text evidence="1">The sequence shown here is derived from an EMBL/GenBank/DDBJ whole genome shotgun (WGS) entry which is preliminary data.</text>
</comment>
<name>A0ACC6Q3N2_9ACTN</name>
<evidence type="ECO:0000313" key="1">
    <source>
        <dbReference type="EMBL" id="MEJ8638170.1"/>
    </source>
</evidence>
<protein>
    <submittedName>
        <fullName evidence="1">Fibronectin type III domain-containing protein</fullName>
    </submittedName>
</protein>
<organism evidence="1 2">
    <name type="scientific">Streptomyces achmelvichensis</name>
    <dbReference type="NCBI Taxonomy" id="3134111"/>
    <lineage>
        <taxon>Bacteria</taxon>
        <taxon>Bacillati</taxon>
        <taxon>Actinomycetota</taxon>
        <taxon>Actinomycetes</taxon>
        <taxon>Kitasatosporales</taxon>
        <taxon>Streptomycetaceae</taxon>
        <taxon>Streptomyces</taxon>
    </lineage>
</organism>
<dbReference type="Proteomes" id="UP001377168">
    <property type="component" value="Unassembled WGS sequence"/>
</dbReference>
<sequence>MTTIPRPAARALLATALVSAVLSGCTDSSPDATAGARADGPAAGKPDTTAGVTLAATLDSPTDITLHWSGRDPGAAGHVVEFATERQGPYTILQFAPPGRRTYTHPDLIPMTPFYYRLRPYYGPASDAVGIALPPGGFGERDQRKDHGWAEPRKLPGDEGSGAPRRPVTGGPDRAAAPTGLKATVMHANGVKLTWQDHARDEVGYLIEIRPAGAREYRVAAVLDADIESAGLITLPQEKKAAIRVRPLRYGHRSNIVHRTTGAETSG</sequence>
<gene>
    <name evidence="1" type="ORF">WKI67_32930</name>
</gene>
<accession>A0ACC6Q3N2</accession>
<keyword evidence="2" id="KW-1185">Reference proteome</keyword>